<dbReference type="InterPro" id="IPR013022">
    <property type="entry name" value="Xyl_isomerase-like_TIM-brl"/>
</dbReference>
<dbReference type="InterPro" id="IPR050312">
    <property type="entry name" value="IolE/XylAMocC-like"/>
</dbReference>
<accession>Q021Z1</accession>
<gene>
    <name evidence="2" type="ordered locus">Acid_3245</name>
</gene>
<dbReference type="InParanoid" id="Q021Z1"/>
<protein>
    <submittedName>
        <fullName evidence="2">Xylose isomerase domain protein TIM barrel</fullName>
    </submittedName>
</protein>
<proteinExistence type="predicted"/>
<dbReference type="Pfam" id="PF01261">
    <property type="entry name" value="AP_endonuc_2"/>
    <property type="match status" value="1"/>
</dbReference>
<dbReference type="HOGENOM" id="CLU_059523_1_0_0"/>
<evidence type="ECO:0000259" key="1">
    <source>
        <dbReference type="Pfam" id="PF01261"/>
    </source>
</evidence>
<dbReference type="GO" id="GO:0016853">
    <property type="term" value="F:isomerase activity"/>
    <property type="evidence" value="ECO:0007669"/>
    <property type="project" value="UniProtKB-KW"/>
</dbReference>
<dbReference type="PANTHER" id="PTHR12110:SF41">
    <property type="entry name" value="INOSOSE DEHYDRATASE"/>
    <property type="match status" value="1"/>
</dbReference>
<sequence length="276" mass="30754" precursor="true">MMISRRNLLGTAGALALGIPRLKADPLGMPVGCQTYPVRDILAKDFEGTLRQIAAMGYRRIEMCSPASYAEYRPLAAMKPAEMRKKIEDAGLKCESCHYGFRELKENLAERVAYAKELGLTQMVLSSFGLRADATMADYRQAATELNRIGEESAKSGLPMGYHNHNNEFKELDGVLIYDELMRTFDPKLVKMQFQVAVISLGYQAATYLDKYPGRFISMHLADYSTTEKKAVPVGSGVVDWKKLFAAAKTGGIKNYFVEMNLDAMGPSYTYLHALK</sequence>
<reference evidence="2" key="1">
    <citation type="submission" date="2006-10" db="EMBL/GenBank/DDBJ databases">
        <title>Complete sequence of Solibacter usitatus Ellin6076.</title>
        <authorList>
            <consortium name="US DOE Joint Genome Institute"/>
            <person name="Copeland A."/>
            <person name="Lucas S."/>
            <person name="Lapidus A."/>
            <person name="Barry K."/>
            <person name="Detter J.C."/>
            <person name="Glavina del Rio T."/>
            <person name="Hammon N."/>
            <person name="Israni S."/>
            <person name="Dalin E."/>
            <person name="Tice H."/>
            <person name="Pitluck S."/>
            <person name="Thompson L.S."/>
            <person name="Brettin T."/>
            <person name="Bruce D."/>
            <person name="Han C."/>
            <person name="Tapia R."/>
            <person name="Gilna P."/>
            <person name="Schmutz J."/>
            <person name="Larimer F."/>
            <person name="Land M."/>
            <person name="Hauser L."/>
            <person name="Kyrpides N."/>
            <person name="Mikhailova N."/>
            <person name="Janssen P.H."/>
            <person name="Kuske C.R."/>
            <person name="Richardson P."/>
        </authorList>
    </citation>
    <scope>NUCLEOTIDE SEQUENCE</scope>
    <source>
        <strain evidence="2">Ellin6076</strain>
    </source>
</reference>
<dbReference type="InterPro" id="IPR036237">
    <property type="entry name" value="Xyl_isomerase-like_sf"/>
</dbReference>
<dbReference type="PANTHER" id="PTHR12110">
    <property type="entry name" value="HYDROXYPYRUVATE ISOMERASE"/>
    <property type="match status" value="1"/>
</dbReference>
<dbReference type="KEGG" id="sus:Acid_3245"/>
<dbReference type="SUPFAM" id="SSF51658">
    <property type="entry name" value="Xylose isomerase-like"/>
    <property type="match status" value="1"/>
</dbReference>
<feature type="domain" description="Xylose isomerase-like TIM barrel" evidence="1">
    <location>
        <begin position="50"/>
        <end position="257"/>
    </location>
</feature>
<dbReference type="AlphaFoldDB" id="Q021Z1"/>
<dbReference type="STRING" id="234267.Acid_3245"/>
<keyword evidence="2" id="KW-0413">Isomerase</keyword>
<name>Q021Z1_SOLUE</name>
<evidence type="ECO:0000313" key="2">
    <source>
        <dbReference type="EMBL" id="ABJ84222.1"/>
    </source>
</evidence>
<dbReference type="Gene3D" id="3.20.20.150">
    <property type="entry name" value="Divalent-metal-dependent TIM barrel enzymes"/>
    <property type="match status" value="1"/>
</dbReference>
<organism evidence="2">
    <name type="scientific">Solibacter usitatus (strain Ellin6076)</name>
    <dbReference type="NCBI Taxonomy" id="234267"/>
    <lineage>
        <taxon>Bacteria</taxon>
        <taxon>Pseudomonadati</taxon>
        <taxon>Acidobacteriota</taxon>
        <taxon>Terriglobia</taxon>
        <taxon>Bryobacterales</taxon>
        <taxon>Solibacteraceae</taxon>
        <taxon>Candidatus Solibacter</taxon>
    </lineage>
</organism>
<dbReference type="EMBL" id="CP000473">
    <property type="protein sequence ID" value="ABJ84222.1"/>
    <property type="molecule type" value="Genomic_DNA"/>
</dbReference>
<dbReference type="eggNOG" id="COG1082">
    <property type="taxonomic scope" value="Bacteria"/>
</dbReference>